<keyword evidence="2" id="KW-1185">Reference proteome</keyword>
<evidence type="ECO:0000313" key="1">
    <source>
        <dbReference type="EMBL" id="EAR23424.1"/>
    </source>
</evidence>
<dbReference type="EMBL" id="AAOF01000001">
    <property type="protein sequence ID" value="EAR23424.1"/>
    <property type="molecule type" value="Genomic_DNA"/>
</dbReference>
<proteinExistence type="predicted"/>
<comment type="caution">
    <text evidence="1">The sequence shown here is derived from an EMBL/GenBank/DDBJ whole genome shotgun (WGS) entry which is preliminary data.</text>
</comment>
<sequence length="46" mass="5483">MPSARWNAENLVLFSENHGVEEHLIVTETQEFDWKVWARRHGFLSD</sequence>
<dbReference type="HOGENOM" id="CLU_3186376_0_0_6"/>
<evidence type="ECO:0000313" key="2">
    <source>
        <dbReference type="Proteomes" id="UP000003374"/>
    </source>
</evidence>
<dbReference type="Proteomes" id="UP000003374">
    <property type="component" value="Unassembled WGS sequence"/>
</dbReference>
<dbReference type="AlphaFoldDB" id="A4BM86"/>
<reference evidence="1 2" key="1">
    <citation type="submission" date="2006-02" db="EMBL/GenBank/DDBJ databases">
        <authorList>
            <person name="Waterbury J."/>
            <person name="Ferriera S."/>
            <person name="Johnson J."/>
            <person name="Kravitz S."/>
            <person name="Halpern A."/>
            <person name="Remington K."/>
            <person name="Beeson K."/>
            <person name="Tran B."/>
            <person name="Rogers Y.-H."/>
            <person name="Friedman R."/>
            <person name="Venter J.C."/>
        </authorList>
    </citation>
    <scope>NUCLEOTIDE SEQUENCE [LARGE SCALE GENOMIC DNA]</scope>
    <source>
        <strain evidence="1 2">Nb-231</strain>
    </source>
</reference>
<organism evidence="1 2">
    <name type="scientific">Nitrococcus mobilis Nb-231</name>
    <dbReference type="NCBI Taxonomy" id="314278"/>
    <lineage>
        <taxon>Bacteria</taxon>
        <taxon>Pseudomonadati</taxon>
        <taxon>Pseudomonadota</taxon>
        <taxon>Gammaproteobacteria</taxon>
        <taxon>Chromatiales</taxon>
        <taxon>Ectothiorhodospiraceae</taxon>
        <taxon>Nitrococcus</taxon>
    </lineage>
</organism>
<protein>
    <submittedName>
        <fullName evidence="1">Uncharacterized protein</fullName>
    </submittedName>
</protein>
<name>A4BM86_9GAMM</name>
<gene>
    <name evidence="1" type="ORF">NB231_16428</name>
</gene>
<accession>A4BM86</accession>